<sequence length="247" mass="27664">MTARVTEIWRHPIKSHGREALERVRLSAGDTLPWDRAWAVAHDQSDADGSTWVSCQNFTRVAKVPALMQITAELDEETETLTLHHPDLAPLSIAPDRDGAAFLDWVKPLMPENRAQSARLVRARQHGMTDSEFASVTLCNMSSHRAVEQKLGRPLSIHRWRGNIWMDGLAPWEEFDWIGREVQIGGAVFKVRERTDRCLATAANPSTGQRDADTLGTLDSWGHRDFSVRAEVVRAGDVALGDTVRQI</sequence>
<feature type="domain" description="MOSC" evidence="1">
    <location>
        <begin position="103"/>
        <end position="247"/>
    </location>
</feature>
<dbReference type="EMBL" id="QPMK01000006">
    <property type="protein sequence ID" value="RDD66229.1"/>
    <property type="molecule type" value="Genomic_DNA"/>
</dbReference>
<evidence type="ECO:0000313" key="2">
    <source>
        <dbReference type="EMBL" id="RDD66229.1"/>
    </source>
</evidence>
<evidence type="ECO:0000313" key="3">
    <source>
        <dbReference type="Proteomes" id="UP000253977"/>
    </source>
</evidence>
<dbReference type="GO" id="GO:0030151">
    <property type="term" value="F:molybdenum ion binding"/>
    <property type="evidence" value="ECO:0007669"/>
    <property type="project" value="InterPro"/>
</dbReference>
<comment type="caution">
    <text evidence="2">The sequence shown here is derived from an EMBL/GenBank/DDBJ whole genome shotgun (WGS) entry which is preliminary data.</text>
</comment>
<dbReference type="InterPro" id="IPR005303">
    <property type="entry name" value="MOCOS_middle"/>
</dbReference>
<dbReference type="RefSeq" id="WP_114510802.1">
    <property type="nucleotide sequence ID" value="NZ_QPMK01000006.1"/>
</dbReference>
<name>A0A369TLN2_9RHOB</name>
<dbReference type="OrthoDB" id="581532at2"/>
<proteinExistence type="predicted"/>
<reference evidence="2 3" key="1">
    <citation type="submission" date="2018-07" db="EMBL/GenBank/DDBJ databases">
        <title>Thalassococcus profundi sp. nov., a marine bacterium isolated from deep seawater of Okinawa Trough.</title>
        <authorList>
            <person name="Yu M."/>
        </authorList>
    </citation>
    <scope>NUCLEOTIDE SEQUENCE [LARGE SCALE GENOMIC DNA]</scope>
    <source>
        <strain evidence="2 3">WRAS1</strain>
    </source>
</reference>
<dbReference type="PROSITE" id="PS51340">
    <property type="entry name" value="MOSC"/>
    <property type="match status" value="1"/>
</dbReference>
<dbReference type="AlphaFoldDB" id="A0A369TLN2"/>
<dbReference type="InterPro" id="IPR005302">
    <property type="entry name" value="MoCF_Sase_C"/>
</dbReference>
<dbReference type="Proteomes" id="UP000253977">
    <property type="component" value="Unassembled WGS sequence"/>
</dbReference>
<dbReference type="InterPro" id="IPR011037">
    <property type="entry name" value="Pyrv_Knase-like_insert_dom_sf"/>
</dbReference>
<evidence type="ECO:0000259" key="1">
    <source>
        <dbReference type="PROSITE" id="PS51340"/>
    </source>
</evidence>
<dbReference type="Gene3D" id="2.40.33.20">
    <property type="entry name" value="PK beta-barrel domain-like"/>
    <property type="match status" value="1"/>
</dbReference>
<dbReference type="Pfam" id="PF03476">
    <property type="entry name" value="MOSC_N"/>
    <property type="match status" value="1"/>
</dbReference>
<dbReference type="GO" id="GO:0003824">
    <property type="term" value="F:catalytic activity"/>
    <property type="evidence" value="ECO:0007669"/>
    <property type="project" value="InterPro"/>
</dbReference>
<dbReference type="Pfam" id="PF03473">
    <property type="entry name" value="MOSC"/>
    <property type="match status" value="1"/>
</dbReference>
<protein>
    <submittedName>
        <fullName evidence="2">MOSC domain-containing protein</fullName>
    </submittedName>
</protein>
<accession>A0A369TLN2</accession>
<gene>
    <name evidence="2" type="ORF">DU478_09890</name>
</gene>
<dbReference type="GO" id="GO:0030170">
    <property type="term" value="F:pyridoxal phosphate binding"/>
    <property type="evidence" value="ECO:0007669"/>
    <property type="project" value="InterPro"/>
</dbReference>
<dbReference type="SUPFAM" id="SSF50800">
    <property type="entry name" value="PK beta-barrel domain-like"/>
    <property type="match status" value="1"/>
</dbReference>
<organism evidence="2 3">
    <name type="scientific">Thalassococcus profundi</name>
    <dbReference type="NCBI Taxonomy" id="2282382"/>
    <lineage>
        <taxon>Bacteria</taxon>
        <taxon>Pseudomonadati</taxon>
        <taxon>Pseudomonadota</taxon>
        <taxon>Alphaproteobacteria</taxon>
        <taxon>Rhodobacterales</taxon>
        <taxon>Roseobacteraceae</taxon>
        <taxon>Thalassococcus</taxon>
    </lineage>
</organism>
<keyword evidence="3" id="KW-1185">Reference proteome</keyword>